<accession>A0A7W8QIR5</accession>
<dbReference type="SUPFAM" id="SSF52540">
    <property type="entry name" value="P-loop containing nucleoside triphosphate hydrolases"/>
    <property type="match status" value="1"/>
</dbReference>
<evidence type="ECO:0000259" key="4">
    <source>
        <dbReference type="PROSITE" id="PS50893"/>
    </source>
</evidence>
<organism evidence="5 6">
    <name type="scientific">Nocardiopsis composta</name>
    <dbReference type="NCBI Taxonomy" id="157465"/>
    <lineage>
        <taxon>Bacteria</taxon>
        <taxon>Bacillati</taxon>
        <taxon>Actinomycetota</taxon>
        <taxon>Actinomycetes</taxon>
        <taxon>Streptosporangiales</taxon>
        <taxon>Nocardiopsidaceae</taxon>
        <taxon>Nocardiopsis</taxon>
    </lineage>
</organism>
<dbReference type="InterPro" id="IPR003593">
    <property type="entry name" value="AAA+_ATPase"/>
</dbReference>
<feature type="domain" description="ABC transporter" evidence="4">
    <location>
        <begin position="6"/>
        <end position="239"/>
    </location>
</feature>
<comment type="caution">
    <text evidence="5">The sequence shown here is derived from an EMBL/GenBank/DDBJ whole genome shotgun (WGS) entry which is preliminary data.</text>
</comment>
<dbReference type="Gene3D" id="3.40.50.300">
    <property type="entry name" value="P-loop containing nucleotide triphosphate hydrolases"/>
    <property type="match status" value="1"/>
</dbReference>
<evidence type="ECO:0000313" key="5">
    <source>
        <dbReference type="EMBL" id="MBB5430470.1"/>
    </source>
</evidence>
<dbReference type="InterPro" id="IPR025302">
    <property type="entry name" value="DrrA1/2-like_C"/>
</dbReference>
<dbReference type="InterPro" id="IPR027417">
    <property type="entry name" value="P-loop_NTPase"/>
</dbReference>
<dbReference type="AlphaFoldDB" id="A0A7W8QIR5"/>
<dbReference type="Proteomes" id="UP000572635">
    <property type="component" value="Unassembled WGS sequence"/>
</dbReference>
<name>A0A7W8QIR5_9ACTN</name>
<protein>
    <submittedName>
        <fullName evidence="5">ABC-2 type transport system ATP-binding protein</fullName>
    </submittedName>
</protein>
<dbReference type="EMBL" id="JACHDB010000001">
    <property type="protein sequence ID" value="MBB5430470.1"/>
    <property type="molecule type" value="Genomic_DNA"/>
</dbReference>
<dbReference type="PANTHER" id="PTHR43582">
    <property type="entry name" value="LINEARMYCIN RESISTANCE ATP-BINDING PROTEIN LNRL"/>
    <property type="match status" value="1"/>
</dbReference>
<reference evidence="5 6" key="1">
    <citation type="submission" date="2020-08" db="EMBL/GenBank/DDBJ databases">
        <title>Sequencing the genomes of 1000 actinobacteria strains.</title>
        <authorList>
            <person name="Klenk H.-P."/>
        </authorList>
    </citation>
    <scope>NUCLEOTIDE SEQUENCE [LARGE SCALE GENOMIC DNA]</scope>
    <source>
        <strain evidence="5 6">DSM 44551</strain>
    </source>
</reference>
<evidence type="ECO:0000256" key="2">
    <source>
        <dbReference type="ARBA" id="ARBA00022741"/>
    </source>
</evidence>
<keyword evidence="2" id="KW-0547">Nucleotide-binding</keyword>
<proteinExistence type="predicted"/>
<keyword evidence="1" id="KW-0813">Transport</keyword>
<dbReference type="PROSITE" id="PS50893">
    <property type="entry name" value="ABC_TRANSPORTER_2"/>
    <property type="match status" value="1"/>
</dbReference>
<evidence type="ECO:0000256" key="3">
    <source>
        <dbReference type="ARBA" id="ARBA00022840"/>
    </source>
</evidence>
<evidence type="ECO:0000313" key="6">
    <source>
        <dbReference type="Proteomes" id="UP000572635"/>
    </source>
</evidence>
<dbReference type="Pfam" id="PF00005">
    <property type="entry name" value="ABC_tran"/>
    <property type="match status" value="1"/>
</dbReference>
<dbReference type="InterPro" id="IPR017871">
    <property type="entry name" value="ABC_transporter-like_CS"/>
</dbReference>
<dbReference type="GO" id="GO:0016887">
    <property type="term" value="F:ATP hydrolysis activity"/>
    <property type="evidence" value="ECO:0007669"/>
    <property type="project" value="InterPro"/>
</dbReference>
<gene>
    <name evidence="5" type="ORF">HDA36_000554</name>
</gene>
<dbReference type="InterPro" id="IPR003439">
    <property type="entry name" value="ABC_transporter-like_ATP-bd"/>
</dbReference>
<dbReference type="GO" id="GO:0005524">
    <property type="term" value="F:ATP binding"/>
    <property type="evidence" value="ECO:0007669"/>
    <property type="project" value="UniProtKB-KW"/>
</dbReference>
<dbReference type="RefSeq" id="WP_184388374.1">
    <property type="nucleotide sequence ID" value="NZ_BAAAJD010000023.1"/>
</dbReference>
<dbReference type="PROSITE" id="PS00211">
    <property type="entry name" value="ABC_TRANSPORTER_1"/>
    <property type="match status" value="1"/>
</dbReference>
<keyword evidence="6" id="KW-1185">Reference proteome</keyword>
<keyword evidence="3 5" id="KW-0067">ATP-binding</keyword>
<evidence type="ECO:0000256" key="1">
    <source>
        <dbReference type="ARBA" id="ARBA00022448"/>
    </source>
</evidence>
<dbReference type="SMART" id="SM00382">
    <property type="entry name" value="AAA"/>
    <property type="match status" value="1"/>
</dbReference>
<dbReference type="PANTHER" id="PTHR43582:SF5">
    <property type="entry name" value="ABC TRANSPORTER"/>
    <property type="match status" value="1"/>
</dbReference>
<dbReference type="Pfam" id="PF13732">
    <property type="entry name" value="DrrA1-3_C"/>
    <property type="match status" value="1"/>
</dbReference>
<sequence>MTQPAIRAVGVHKTYRGRGGTAAVRGIDLEVRQGEVFGLLGPNGAGKTTAVAMMCTLTAPTRGRIEVAGHDAAAAAPRVRRAIGVVFQESTLDGELTAEENLRFHGELYALPGAAAAARTRELLGLVGLADRGRGLVRTFSGGMRRRLEIARGLMHRPRVLFLDEPTVGLDPNSRIGVWEHLREVRTREDTTLFLTTHYLEEAEECDRIAIMDAGRIVAEGTPAGLKTAVGADRIELRTGDDRAAARALRDRLGVAAETPSTGGVLVRSGDGAALVPRLCAALDVQVHAVTVTRPSLDEVFLHHTGHRIRSGGAGAQHAEQVGAAR</sequence>